<dbReference type="InterPro" id="IPR001647">
    <property type="entry name" value="HTH_TetR"/>
</dbReference>
<dbReference type="OrthoDB" id="5242485at2"/>
<name>A0A5N0E7Z4_9NOCA</name>
<keyword evidence="7" id="KW-1185">Reference proteome</keyword>
<dbReference type="EMBL" id="VXLC01000021">
    <property type="protein sequence ID" value="KAA8884275.1"/>
    <property type="molecule type" value="Genomic_DNA"/>
</dbReference>
<dbReference type="PANTHER" id="PTHR30055:SF234">
    <property type="entry name" value="HTH-TYPE TRANSCRIPTIONAL REGULATOR BETI"/>
    <property type="match status" value="1"/>
</dbReference>
<keyword evidence="2 4" id="KW-0238">DNA-binding</keyword>
<feature type="domain" description="HTH tetR-type" evidence="5">
    <location>
        <begin position="26"/>
        <end position="86"/>
    </location>
</feature>
<dbReference type="InterPro" id="IPR009057">
    <property type="entry name" value="Homeodomain-like_sf"/>
</dbReference>
<evidence type="ECO:0000256" key="4">
    <source>
        <dbReference type="PROSITE-ProRule" id="PRU00335"/>
    </source>
</evidence>
<dbReference type="PANTHER" id="PTHR30055">
    <property type="entry name" value="HTH-TYPE TRANSCRIPTIONAL REGULATOR RUTR"/>
    <property type="match status" value="1"/>
</dbReference>
<keyword evidence="3" id="KW-0804">Transcription</keyword>
<dbReference type="Gene3D" id="1.10.357.10">
    <property type="entry name" value="Tetracycline Repressor, domain 2"/>
    <property type="match status" value="1"/>
</dbReference>
<dbReference type="Proteomes" id="UP000323876">
    <property type="component" value="Unassembled WGS sequence"/>
</dbReference>
<dbReference type="SUPFAM" id="SSF46689">
    <property type="entry name" value="Homeodomain-like"/>
    <property type="match status" value="1"/>
</dbReference>
<evidence type="ECO:0000313" key="7">
    <source>
        <dbReference type="Proteomes" id="UP000323876"/>
    </source>
</evidence>
<evidence type="ECO:0000256" key="3">
    <source>
        <dbReference type="ARBA" id="ARBA00023163"/>
    </source>
</evidence>
<dbReference type="RefSeq" id="WP_150406254.1">
    <property type="nucleotide sequence ID" value="NZ_VXLC01000021.1"/>
</dbReference>
<gene>
    <name evidence="6" type="ORF">F3087_34185</name>
</gene>
<evidence type="ECO:0000256" key="1">
    <source>
        <dbReference type="ARBA" id="ARBA00023015"/>
    </source>
</evidence>
<dbReference type="GO" id="GO:0003700">
    <property type="term" value="F:DNA-binding transcription factor activity"/>
    <property type="evidence" value="ECO:0007669"/>
    <property type="project" value="TreeGrafter"/>
</dbReference>
<reference evidence="6 7" key="1">
    <citation type="submission" date="2019-09" db="EMBL/GenBank/DDBJ databases">
        <authorList>
            <person name="Wang X."/>
        </authorList>
    </citation>
    <scope>NUCLEOTIDE SEQUENCE [LARGE SCALE GENOMIC DNA]</scope>
    <source>
        <strain evidence="6 7">CICC 11023</strain>
    </source>
</reference>
<dbReference type="AlphaFoldDB" id="A0A5N0E7Z4"/>
<evidence type="ECO:0000256" key="2">
    <source>
        <dbReference type="ARBA" id="ARBA00023125"/>
    </source>
</evidence>
<evidence type="ECO:0000259" key="5">
    <source>
        <dbReference type="PROSITE" id="PS50977"/>
    </source>
</evidence>
<comment type="caution">
    <text evidence="6">The sequence shown here is derived from an EMBL/GenBank/DDBJ whole genome shotgun (WGS) entry which is preliminary data.</text>
</comment>
<sequence length="219" mass="24330">MTARNSASATRLPPGRHKLARDTVITSQIQRLHRAAFEQIAAHGYHGTSVAAIVAAAGVSRRTFYEFFTNKQDCFRAACDYFVATLDTELRTRAESLDTRHWRTLVHDSLELYLTALADNPAIAQALHVETLVAGRELAEQRAQVQAILADRMRRAHQLARRQQPALPARPDETFDFIIGGIDDRVRHCLQTRGAAGLPTLLPLLNTATLDLFGATEHL</sequence>
<keyword evidence="1" id="KW-0805">Transcription regulation</keyword>
<dbReference type="InterPro" id="IPR050109">
    <property type="entry name" value="HTH-type_TetR-like_transc_reg"/>
</dbReference>
<evidence type="ECO:0000313" key="6">
    <source>
        <dbReference type="EMBL" id="KAA8884275.1"/>
    </source>
</evidence>
<dbReference type="PROSITE" id="PS50977">
    <property type="entry name" value="HTH_TETR_2"/>
    <property type="match status" value="1"/>
</dbReference>
<accession>A0A5N0E7Z4</accession>
<dbReference type="Pfam" id="PF00440">
    <property type="entry name" value="TetR_N"/>
    <property type="match status" value="1"/>
</dbReference>
<organism evidence="6 7">
    <name type="scientific">Nocardia colli</name>
    <dbReference type="NCBI Taxonomy" id="2545717"/>
    <lineage>
        <taxon>Bacteria</taxon>
        <taxon>Bacillati</taxon>
        <taxon>Actinomycetota</taxon>
        <taxon>Actinomycetes</taxon>
        <taxon>Mycobacteriales</taxon>
        <taxon>Nocardiaceae</taxon>
        <taxon>Nocardia</taxon>
    </lineage>
</organism>
<feature type="DNA-binding region" description="H-T-H motif" evidence="4">
    <location>
        <begin position="49"/>
        <end position="68"/>
    </location>
</feature>
<proteinExistence type="predicted"/>
<protein>
    <submittedName>
        <fullName evidence="6">TetR/AcrR family transcriptional regulator</fullName>
    </submittedName>
</protein>
<dbReference type="GO" id="GO:0000976">
    <property type="term" value="F:transcription cis-regulatory region binding"/>
    <property type="evidence" value="ECO:0007669"/>
    <property type="project" value="TreeGrafter"/>
</dbReference>